<dbReference type="CDD" id="cd06558">
    <property type="entry name" value="crotonase-like"/>
    <property type="match status" value="1"/>
</dbReference>
<dbReference type="NCBIfam" id="NF006108">
    <property type="entry name" value="PRK08259.1"/>
    <property type="match status" value="1"/>
</dbReference>
<dbReference type="PANTHER" id="PTHR43802">
    <property type="entry name" value="ENOYL-COA HYDRATASE"/>
    <property type="match status" value="1"/>
</dbReference>
<comment type="similarity">
    <text evidence="1 2">Belongs to the enoyl-CoA hydratase/isomerase family.</text>
</comment>
<dbReference type="PANTHER" id="PTHR43802:SF1">
    <property type="entry name" value="IP11341P-RELATED"/>
    <property type="match status" value="1"/>
</dbReference>
<accession>A0A1F6VDN5</accession>
<dbReference type="InterPro" id="IPR018376">
    <property type="entry name" value="Enoyl-CoA_hyd/isom_CS"/>
</dbReference>
<proteinExistence type="inferred from homology"/>
<evidence type="ECO:0000256" key="1">
    <source>
        <dbReference type="ARBA" id="ARBA00005254"/>
    </source>
</evidence>
<dbReference type="EMBL" id="MFSP01000049">
    <property type="protein sequence ID" value="OGI67704.1"/>
    <property type="molecule type" value="Genomic_DNA"/>
</dbReference>
<dbReference type="AlphaFoldDB" id="A0A1F6VDN5"/>
<evidence type="ECO:0000313" key="3">
    <source>
        <dbReference type="EMBL" id="OGI67704.1"/>
    </source>
</evidence>
<dbReference type="Gene3D" id="3.90.226.10">
    <property type="entry name" value="2-enoyl-CoA Hydratase, Chain A, domain 1"/>
    <property type="match status" value="1"/>
</dbReference>
<name>A0A1F6VDN5_9PROT</name>
<dbReference type="InterPro" id="IPR001753">
    <property type="entry name" value="Enoyl-CoA_hydra/iso"/>
</dbReference>
<dbReference type="PROSITE" id="PS00166">
    <property type="entry name" value="ENOYL_COA_HYDRATASE"/>
    <property type="match status" value="1"/>
</dbReference>
<organism evidence="3 4">
    <name type="scientific">Candidatus Muproteobacteria bacterium RBG_16_60_9</name>
    <dbReference type="NCBI Taxonomy" id="1817755"/>
    <lineage>
        <taxon>Bacteria</taxon>
        <taxon>Pseudomonadati</taxon>
        <taxon>Pseudomonadota</taxon>
        <taxon>Candidatus Muproteobacteria</taxon>
    </lineage>
</organism>
<dbReference type="GO" id="GO:0003824">
    <property type="term" value="F:catalytic activity"/>
    <property type="evidence" value="ECO:0007669"/>
    <property type="project" value="InterPro"/>
</dbReference>
<dbReference type="Gene3D" id="1.10.287.2460">
    <property type="match status" value="1"/>
</dbReference>
<reference evidence="3 4" key="1">
    <citation type="journal article" date="2016" name="Nat. Commun.">
        <title>Thousands of microbial genomes shed light on interconnected biogeochemical processes in an aquifer system.</title>
        <authorList>
            <person name="Anantharaman K."/>
            <person name="Brown C.T."/>
            <person name="Hug L.A."/>
            <person name="Sharon I."/>
            <person name="Castelle C.J."/>
            <person name="Probst A.J."/>
            <person name="Thomas B.C."/>
            <person name="Singh A."/>
            <person name="Wilkins M.J."/>
            <person name="Karaoz U."/>
            <person name="Brodie E.L."/>
            <person name="Williams K.H."/>
            <person name="Hubbard S.S."/>
            <person name="Banfield J.F."/>
        </authorList>
    </citation>
    <scope>NUCLEOTIDE SEQUENCE [LARGE SCALE GENOMIC DNA]</scope>
</reference>
<evidence type="ECO:0000313" key="4">
    <source>
        <dbReference type="Proteomes" id="UP000179076"/>
    </source>
</evidence>
<comment type="caution">
    <text evidence="3">The sequence shown here is derived from an EMBL/GenBank/DDBJ whole genome shotgun (WGS) entry which is preliminary data.</text>
</comment>
<gene>
    <name evidence="3" type="ORF">A2W18_09630</name>
</gene>
<dbReference type="SUPFAM" id="SSF52096">
    <property type="entry name" value="ClpP/crotonase"/>
    <property type="match status" value="1"/>
</dbReference>
<dbReference type="InterPro" id="IPR029045">
    <property type="entry name" value="ClpP/crotonase-like_dom_sf"/>
</dbReference>
<dbReference type="Proteomes" id="UP000179076">
    <property type="component" value="Unassembled WGS sequence"/>
</dbReference>
<dbReference type="Pfam" id="PF00378">
    <property type="entry name" value="ECH_1"/>
    <property type="match status" value="2"/>
</dbReference>
<protein>
    <submittedName>
        <fullName evidence="3">Enoyl-CoA hydratase</fullName>
    </submittedName>
</protein>
<sequence>MTVEVKKNGHVWTVIHNRPEARNAMDPHSADALTRAFLEFDADDSARVAVLYGEGGAFCAGWDLKYVSTLNAEYPLGELDIAPAGPRGNGGEIPRGPLGPTRLELDKPVIAAIAGPAVAGGMELGLWCDFRVMQQDAYFGVYCRRWGVPLIDGGTVRLPRIVGQGRALEIILTGRKVSAEECLRIGLCEYVVANGEVRAKAEALAHDIARFPPVCVRADRRSAIKSHGLPIRDALIQEWYNGRDALIKDGVSGATRFKTGLGRHGDFDKI</sequence>
<evidence type="ECO:0000256" key="2">
    <source>
        <dbReference type="RuleBase" id="RU003707"/>
    </source>
</evidence>